<proteinExistence type="predicted"/>
<protein>
    <submittedName>
        <fullName evidence="1">Uncharacterized protein</fullName>
    </submittedName>
</protein>
<dbReference type="EMBL" id="NKDB02000002">
    <property type="protein sequence ID" value="RKJ96642.1"/>
    <property type="molecule type" value="Genomic_DNA"/>
</dbReference>
<accession>A0A3R7H1F4</accession>
<sequence length="65" mass="6932">MEQSAPAEPLEMFLRRVERAHIDRDVVATAATHPEATECVWPGTYGGIRLSAGPASVTYSDGTTG</sequence>
<name>A0A3R7H1F4_9BURK</name>
<evidence type="ECO:0000313" key="2">
    <source>
        <dbReference type="Proteomes" id="UP000216225"/>
    </source>
</evidence>
<gene>
    <name evidence="1" type="ORF">CE154_011505</name>
</gene>
<reference evidence="1 2" key="1">
    <citation type="submission" date="2018-09" db="EMBL/GenBank/DDBJ databases">
        <title>Genome comparison of Alicycliphilus sp. BQ1, a polyurethanolytic bacterium, with its closest phylogenetic relatives Alicycliphilus denitrificans BC and K601, unable to attack polyurethane.</title>
        <authorList>
            <person name="Loza-Tavera H."/>
            <person name="Lozano L."/>
            <person name="Cevallos M."/>
            <person name="Maya-Lucas O."/>
            <person name="Garcia-Mena J."/>
            <person name="Hernandez J."/>
        </authorList>
    </citation>
    <scope>NUCLEOTIDE SEQUENCE [LARGE SCALE GENOMIC DNA]</scope>
    <source>
        <strain evidence="1 2">BQ1</strain>
    </source>
</reference>
<dbReference type="Proteomes" id="UP000216225">
    <property type="component" value="Unassembled WGS sequence"/>
</dbReference>
<organism evidence="1 2">
    <name type="scientific">Alicycliphilus denitrificans</name>
    <dbReference type="NCBI Taxonomy" id="179636"/>
    <lineage>
        <taxon>Bacteria</taxon>
        <taxon>Pseudomonadati</taxon>
        <taxon>Pseudomonadota</taxon>
        <taxon>Betaproteobacteria</taxon>
        <taxon>Burkholderiales</taxon>
        <taxon>Comamonadaceae</taxon>
        <taxon>Alicycliphilus</taxon>
    </lineage>
</organism>
<comment type="caution">
    <text evidence="1">The sequence shown here is derived from an EMBL/GenBank/DDBJ whole genome shotgun (WGS) entry which is preliminary data.</text>
</comment>
<dbReference type="AlphaFoldDB" id="A0A3R7H1F4"/>
<evidence type="ECO:0000313" key="1">
    <source>
        <dbReference type="EMBL" id="RKJ96642.1"/>
    </source>
</evidence>